<protein>
    <submittedName>
        <fullName evidence="2">Uncharacterized protein</fullName>
    </submittedName>
</protein>
<comment type="caution">
    <text evidence="2">The sequence shown here is derived from an EMBL/GenBank/DDBJ whole genome shotgun (WGS) entry which is preliminary data.</text>
</comment>
<gene>
    <name evidence="2" type="ORF">VTK73DRAFT_5017</name>
</gene>
<accession>A0ABR3V4R8</accession>
<proteinExistence type="predicted"/>
<keyword evidence="3" id="KW-1185">Reference proteome</keyword>
<feature type="compositionally biased region" description="Polar residues" evidence="1">
    <location>
        <begin position="275"/>
        <end position="292"/>
    </location>
</feature>
<name>A0ABR3V4R8_9PEZI</name>
<reference evidence="2 3" key="1">
    <citation type="journal article" date="2024" name="Commun. Biol.">
        <title>Comparative genomic analysis of thermophilic fungi reveals convergent evolutionary adaptations and gene losses.</title>
        <authorList>
            <person name="Steindorff A.S."/>
            <person name="Aguilar-Pontes M.V."/>
            <person name="Robinson A.J."/>
            <person name="Andreopoulos B."/>
            <person name="LaButti K."/>
            <person name="Kuo A."/>
            <person name="Mondo S."/>
            <person name="Riley R."/>
            <person name="Otillar R."/>
            <person name="Haridas S."/>
            <person name="Lipzen A."/>
            <person name="Grimwood J."/>
            <person name="Schmutz J."/>
            <person name="Clum A."/>
            <person name="Reid I.D."/>
            <person name="Moisan M.C."/>
            <person name="Butler G."/>
            <person name="Nguyen T.T.M."/>
            <person name="Dewar K."/>
            <person name="Conant G."/>
            <person name="Drula E."/>
            <person name="Henrissat B."/>
            <person name="Hansel C."/>
            <person name="Singer S."/>
            <person name="Hutchinson M.I."/>
            <person name="de Vries R.P."/>
            <person name="Natvig D.O."/>
            <person name="Powell A.J."/>
            <person name="Tsang A."/>
            <person name="Grigoriev I.V."/>
        </authorList>
    </citation>
    <scope>NUCLEOTIDE SEQUENCE [LARGE SCALE GENOMIC DNA]</scope>
    <source>
        <strain evidence="2 3">ATCC 24622</strain>
    </source>
</reference>
<dbReference type="EMBL" id="JAZHXJ010002812">
    <property type="protein sequence ID" value="KAL1836582.1"/>
    <property type="molecule type" value="Genomic_DNA"/>
</dbReference>
<sequence>MELPSSGKRLHSIRYVHLASTGISGQHGHRPCHLDDAEDKGTVEDGRAFVAWQWMRTESRFATNFTPLSSARSLSHPTQSGSDLPFVHQRRAGHWVNQSIRGESIAERSNGFLRRGAKTITIADRSGRRTSRAASRGQPTRLQKYLYIVITARRAVSGSALFCLYVVVVLFRSYASASRYQGCSLDPAALHLGCPSTELDLRVVSRRYCDLLLRQELPWKPRGWGVGRGKFPTALFFSLATCDIPNSNASNRRIRFPASTPTPAALSPSPFPKSHFSQTGTPIAQRTSSSSR</sequence>
<feature type="region of interest" description="Disordered" evidence="1">
    <location>
        <begin position="253"/>
        <end position="292"/>
    </location>
</feature>
<evidence type="ECO:0000313" key="3">
    <source>
        <dbReference type="Proteomes" id="UP001586593"/>
    </source>
</evidence>
<evidence type="ECO:0000256" key="1">
    <source>
        <dbReference type="SAM" id="MobiDB-lite"/>
    </source>
</evidence>
<feature type="compositionally biased region" description="Low complexity" evidence="1">
    <location>
        <begin position="256"/>
        <end position="268"/>
    </location>
</feature>
<evidence type="ECO:0000313" key="2">
    <source>
        <dbReference type="EMBL" id="KAL1836582.1"/>
    </source>
</evidence>
<organism evidence="2 3">
    <name type="scientific">Phialemonium thermophilum</name>
    <dbReference type="NCBI Taxonomy" id="223376"/>
    <lineage>
        <taxon>Eukaryota</taxon>
        <taxon>Fungi</taxon>
        <taxon>Dikarya</taxon>
        <taxon>Ascomycota</taxon>
        <taxon>Pezizomycotina</taxon>
        <taxon>Sordariomycetes</taxon>
        <taxon>Sordariomycetidae</taxon>
        <taxon>Cephalothecales</taxon>
        <taxon>Cephalothecaceae</taxon>
        <taxon>Phialemonium</taxon>
    </lineage>
</organism>
<dbReference type="Proteomes" id="UP001586593">
    <property type="component" value="Unassembled WGS sequence"/>
</dbReference>